<evidence type="ECO:0000256" key="2">
    <source>
        <dbReference type="ARBA" id="ARBA00022448"/>
    </source>
</evidence>
<dbReference type="InterPro" id="IPR002067">
    <property type="entry name" value="MCP"/>
</dbReference>
<name>A0A397BME2_APHAT</name>
<gene>
    <name evidence="8" type="ORF">DYB25_006753</name>
    <name evidence="9" type="ORF">DYB38_009452</name>
</gene>
<proteinExistence type="inferred from homology"/>
<organism evidence="8 11">
    <name type="scientific">Aphanomyces astaci</name>
    <name type="common">Crayfish plague agent</name>
    <dbReference type="NCBI Taxonomy" id="112090"/>
    <lineage>
        <taxon>Eukaryota</taxon>
        <taxon>Sar</taxon>
        <taxon>Stramenopiles</taxon>
        <taxon>Oomycota</taxon>
        <taxon>Saprolegniomycetes</taxon>
        <taxon>Saprolegniales</taxon>
        <taxon>Verrucalvaceae</taxon>
        <taxon>Aphanomyces</taxon>
    </lineage>
</organism>
<evidence type="ECO:0000313" key="9">
    <source>
        <dbReference type="EMBL" id="RHY62598.1"/>
    </source>
</evidence>
<keyword evidence="3 6" id="KW-0812">Transmembrane</keyword>
<accession>A0A397BME2</accession>
<dbReference type="Proteomes" id="UP000266239">
    <property type="component" value="Unassembled WGS sequence"/>
</dbReference>
<dbReference type="Proteomes" id="UP000265716">
    <property type="component" value="Unassembled WGS sequence"/>
</dbReference>
<evidence type="ECO:0000256" key="1">
    <source>
        <dbReference type="ARBA" id="ARBA00004141"/>
    </source>
</evidence>
<dbReference type="GO" id="GO:0016020">
    <property type="term" value="C:membrane"/>
    <property type="evidence" value="ECO:0007669"/>
    <property type="project" value="UniProtKB-SubCell"/>
</dbReference>
<evidence type="ECO:0000256" key="3">
    <source>
        <dbReference type="ARBA" id="ARBA00022692"/>
    </source>
</evidence>
<dbReference type="Gene3D" id="1.50.40.10">
    <property type="entry name" value="Mitochondrial carrier domain"/>
    <property type="match status" value="1"/>
</dbReference>
<dbReference type="InterPro" id="IPR023395">
    <property type="entry name" value="MCP_dom_sf"/>
</dbReference>
<dbReference type="EMBL" id="QUTA01003746">
    <property type="protein sequence ID" value="RHY22350.1"/>
    <property type="molecule type" value="Genomic_DNA"/>
</dbReference>
<dbReference type="Pfam" id="PF00153">
    <property type="entry name" value="Mito_carr"/>
    <property type="match status" value="3"/>
</dbReference>
<evidence type="ECO:0000313" key="10">
    <source>
        <dbReference type="Proteomes" id="UP000265716"/>
    </source>
</evidence>
<dbReference type="SUPFAM" id="SSF103506">
    <property type="entry name" value="Mitochondrial carrier"/>
    <property type="match status" value="1"/>
</dbReference>
<protein>
    <submittedName>
        <fullName evidence="8">Uncharacterized protein</fullName>
    </submittedName>
</protein>
<keyword evidence="5 6" id="KW-0472">Membrane</keyword>
<dbReference type="VEuPathDB" id="FungiDB:H257_16824"/>
<keyword evidence="2 7" id="KW-0813">Transport</keyword>
<evidence type="ECO:0000256" key="6">
    <source>
        <dbReference type="PROSITE-ProRule" id="PRU00282"/>
    </source>
</evidence>
<feature type="repeat" description="Solcar" evidence="6">
    <location>
        <begin position="234"/>
        <end position="321"/>
    </location>
</feature>
<dbReference type="PANTHER" id="PTHR24089">
    <property type="entry name" value="SOLUTE CARRIER FAMILY 25"/>
    <property type="match status" value="1"/>
</dbReference>
<dbReference type="EMBL" id="QUTC01004752">
    <property type="protein sequence ID" value="RHY62598.1"/>
    <property type="molecule type" value="Genomic_DNA"/>
</dbReference>
<comment type="caution">
    <text evidence="8">The sequence shown here is derived from an EMBL/GenBank/DDBJ whole genome shotgun (WGS) entry which is preliminary data.</text>
</comment>
<evidence type="ECO:0000256" key="7">
    <source>
        <dbReference type="RuleBase" id="RU000488"/>
    </source>
</evidence>
<reference evidence="10 11" key="1">
    <citation type="submission" date="2018-08" db="EMBL/GenBank/DDBJ databases">
        <title>Aphanomyces genome sequencing and annotation.</title>
        <authorList>
            <person name="Minardi D."/>
            <person name="Oidtmann B."/>
            <person name="Van Der Giezen M."/>
            <person name="Studholme D.J."/>
        </authorList>
    </citation>
    <scope>NUCLEOTIDE SEQUENCE [LARGE SCALE GENOMIC DNA]</scope>
    <source>
        <strain evidence="9 10">SA</strain>
        <strain evidence="8 11">Yx</strain>
    </source>
</reference>
<dbReference type="PROSITE" id="PS50920">
    <property type="entry name" value="SOLCAR"/>
    <property type="match status" value="3"/>
</dbReference>
<dbReference type="InterPro" id="IPR018108">
    <property type="entry name" value="MCP_transmembrane"/>
</dbReference>
<dbReference type="PRINTS" id="PR00926">
    <property type="entry name" value="MITOCARRIER"/>
</dbReference>
<feature type="repeat" description="Solcar" evidence="6">
    <location>
        <begin position="43"/>
        <end position="128"/>
    </location>
</feature>
<evidence type="ECO:0000256" key="5">
    <source>
        <dbReference type="ARBA" id="ARBA00023136"/>
    </source>
</evidence>
<comment type="similarity">
    <text evidence="7">Belongs to the mitochondrial carrier (TC 2.A.29) family.</text>
</comment>
<dbReference type="AlphaFoldDB" id="A0A397BME2"/>
<sequence length="324" mass="35881">MSHWIISLEYSHLQITVMATSYKAATTTEAAATPLPFLSKDTKHLLIAGCASRTAVAPLERLKILYQVQDVMKRGTEPKQYTGMVQSLRKIMVEEGWRGMFKGNGANCVRVFPYTAIQFAAFERLRPVLAEPGATDLSPLRKLLAGSIAGVVSVALTYPLDFIRARITVQGNLTTQHYNGILHAFQVTIQQEGVKGLYRGMSPTIVGIAPYVGLNFMVFESLRQNAPKDEFGRQDMLYLLGCGAIAGACGQSAAYPFDLMRRRFQLNTLSEKQYTGTWDAVRSIYQSEGVVGFYKGLVPNSVKVIPSIAVMFVTNEALKRYLME</sequence>
<feature type="repeat" description="Solcar" evidence="6">
    <location>
        <begin position="137"/>
        <end position="225"/>
    </location>
</feature>
<comment type="subcellular location">
    <subcellularLocation>
        <location evidence="1">Membrane</location>
        <topology evidence="1">Multi-pass membrane protein</topology>
    </subcellularLocation>
</comment>
<evidence type="ECO:0000256" key="4">
    <source>
        <dbReference type="ARBA" id="ARBA00022737"/>
    </source>
</evidence>
<evidence type="ECO:0000313" key="8">
    <source>
        <dbReference type="EMBL" id="RHY22350.1"/>
    </source>
</evidence>
<keyword evidence="4" id="KW-0677">Repeat</keyword>
<dbReference type="GO" id="GO:0055085">
    <property type="term" value="P:transmembrane transport"/>
    <property type="evidence" value="ECO:0007669"/>
    <property type="project" value="InterPro"/>
</dbReference>
<evidence type="ECO:0000313" key="11">
    <source>
        <dbReference type="Proteomes" id="UP000266239"/>
    </source>
</evidence>